<dbReference type="Pfam" id="PF01145">
    <property type="entry name" value="Band_7"/>
    <property type="match status" value="1"/>
</dbReference>
<dbReference type="EMBL" id="CP022098">
    <property type="protein sequence ID" value="ATB42410.1"/>
    <property type="molecule type" value="Genomic_DNA"/>
</dbReference>
<dbReference type="Gene3D" id="3.30.479.30">
    <property type="entry name" value="Band 7 domain"/>
    <property type="match status" value="1"/>
</dbReference>
<protein>
    <recommendedName>
        <fullName evidence="5">Band 7 domain-containing protein</fullName>
    </recommendedName>
</protein>
<evidence type="ECO:0000259" key="5">
    <source>
        <dbReference type="SMART" id="SM00244"/>
    </source>
</evidence>
<evidence type="ECO:0000256" key="2">
    <source>
        <dbReference type="ARBA" id="ARBA00023136"/>
    </source>
</evidence>
<dbReference type="PANTHER" id="PTHR23222:SF1">
    <property type="entry name" value="PROHIBITIN-2"/>
    <property type="match status" value="1"/>
</dbReference>
<feature type="transmembrane region" description="Helical" evidence="4">
    <location>
        <begin position="35"/>
        <end position="54"/>
    </location>
</feature>
<feature type="compositionally biased region" description="Low complexity" evidence="3">
    <location>
        <begin position="366"/>
        <end position="378"/>
    </location>
</feature>
<evidence type="ECO:0000256" key="1">
    <source>
        <dbReference type="ARBA" id="ARBA00004167"/>
    </source>
</evidence>
<evidence type="ECO:0000313" key="6">
    <source>
        <dbReference type="EMBL" id="ATB42410.1"/>
    </source>
</evidence>
<dbReference type="AlphaFoldDB" id="A0A250JFM8"/>
<reference evidence="6 7" key="1">
    <citation type="submission" date="2017-06" db="EMBL/GenBank/DDBJ databases">
        <title>Sequencing and comparative analysis of myxobacterial genomes.</title>
        <authorList>
            <person name="Rupp O."/>
            <person name="Goesmann A."/>
            <person name="Sogaard-Andersen L."/>
        </authorList>
    </citation>
    <scope>NUCLEOTIDE SEQUENCE [LARGE SCALE GENOMIC DNA]</scope>
    <source>
        <strain evidence="6 7">DSM 52655</strain>
    </source>
</reference>
<dbReference type="KEGG" id="cfus:CYFUS_007888"/>
<dbReference type="Proteomes" id="UP000217257">
    <property type="component" value="Chromosome"/>
</dbReference>
<dbReference type="CDD" id="cd03401">
    <property type="entry name" value="SPFH_prohibitin"/>
    <property type="match status" value="1"/>
</dbReference>
<dbReference type="PANTHER" id="PTHR23222">
    <property type="entry name" value="PROHIBITIN"/>
    <property type="match status" value="1"/>
</dbReference>
<keyword evidence="2 4" id="KW-0472">Membrane</keyword>
<dbReference type="SMART" id="SM00244">
    <property type="entry name" value="PHB"/>
    <property type="match status" value="1"/>
</dbReference>
<keyword evidence="4" id="KW-0812">Transmembrane</keyword>
<dbReference type="InterPro" id="IPR036013">
    <property type="entry name" value="Band_7/SPFH_dom_sf"/>
</dbReference>
<feature type="region of interest" description="Disordered" evidence="3">
    <location>
        <begin position="352"/>
        <end position="378"/>
    </location>
</feature>
<comment type="subcellular location">
    <subcellularLocation>
        <location evidence="1">Membrane</location>
        <topology evidence="1">Single-pass membrane protein</topology>
    </subcellularLocation>
</comment>
<sequence>MSSHKSHHTPPEPGSRLDRIEARVEAWLQRFWARWNFWFVVAGGLALLVFIFYWPSILVTVRSGEQGVLFRRFGQGTITDKTYGEGLHFILPWDTLYIYNVRIQQRRIEFQVLTLDGLQVSIDVSVRYHPRIEQVGLLHKRVGPDYFDTIIRPGIVSKMRTTAGGLNAEEIYSTKRSVLEQATRDAMRQLDDSYLILDELLIEQVILPENLQISIQNKENAEQVMLEYDYRLKTEVKEAERKRIEAQGVRDFQDIISKGISEQLLRWRGIEATLALAKSENAKVVVIGGGRDGLPLILDTNTQTPARAAPAPASPTNSTAPAAAVVPSTAAATLSTTAKPAVSPVAPKAVAGCDPSVPGGCGTTISPLSSSPSGPHSP</sequence>
<evidence type="ECO:0000313" key="7">
    <source>
        <dbReference type="Proteomes" id="UP000217257"/>
    </source>
</evidence>
<dbReference type="RefSeq" id="WP_095989970.1">
    <property type="nucleotide sequence ID" value="NZ_CP022098.1"/>
</dbReference>
<accession>A0A250JFM8</accession>
<dbReference type="GO" id="GO:0016020">
    <property type="term" value="C:membrane"/>
    <property type="evidence" value="ECO:0007669"/>
    <property type="project" value="UniProtKB-SubCell"/>
</dbReference>
<dbReference type="InterPro" id="IPR001107">
    <property type="entry name" value="Band_7"/>
</dbReference>
<evidence type="ECO:0000256" key="3">
    <source>
        <dbReference type="SAM" id="MobiDB-lite"/>
    </source>
</evidence>
<feature type="domain" description="Band 7" evidence="5">
    <location>
        <begin position="56"/>
        <end position="219"/>
    </location>
</feature>
<evidence type="ECO:0000256" key="4">
    <source>
        <dbReference type="SAM" id="Phobius"/>
    </source>
</evidence>
<gene>
    <name evidence="6" type="ORF">CYFUS_007888</name>
</gene>
<dbReference type="GO" id="GO:0007005">
    <property type="term" value="P:mitochondrion organization"/>
    <property type="evidence" value="ECO:0007669"/>
    <property type="project" value="TreeGrafter"/>
</dbReference>
<dbReference type="InterPro" id="IPR000163">
    <property type="entry name" value="Prohibitin"/>
</dbReference>
<keyword evidence="4" id="KW-1133">Transmembrane helix</keyword>
<name>A0A250JFM8_9BACT</name>
<proteinExistence type="predicted"/>
<organism evidence="6 7">
    <name type="scientific">Cystobacter fuscus</name>
    <dbReference type="NCBI Taxonomy" id="43"/>
    <lineage>
        <taxon>Bacteria</taxon>
        <taxon>Pseudomonadati</taxon>
        <taxon>Myxococcota</taxon>
        <taxon>Myxococcia</taxon>
        <taxon>Myxococcales</taxon>
        <taxon>Cystobacterineae</taxon>
        <taxon>Archangiaceae</taxon>
        <taxon>Cystobacter</taxon>
    </lineage>
</organism>
<dbReference type="SUPFAM" id="SSF117892">
    <property type="entry name" value="Band 7/SPFH domain"/>
    <property type="match status" value="1"/>
</dbReference>